<protein>
    <submittedName>
        <fullName evidence="3">Uncharacterized protein</fullName>
    </submittedName>
</protein>
<accession>A0ABQ4GRH9</accession>
<comment type="caution">
    <text evidence="3">The sequence shown here is derived from an EMBL/GenBank/DDBJ whole genome shotgun (WGS) entry which is preliminary data.</text>
</comment>
<gene>
    <name evidence="3" type="ORF">Msi02_47950</name>
</gene>
<evidence type="ECO:0000256" key="2">
    <source>
        <dbReference type="SAM" id="MobiDB-lite"/>
    </source>
</evidence>
<dbReference type="EMBL" id="BOOF01000029">
    <property type="protein sequence ID" value="GIH63978.1"/>
    <property type="molecule type" value="Genomic_DNA"/>
</dbReference>
<reference evidence="3 4" key="1">
    <citation type="submission" date="2021-01" db="EMBL/GenBank/DDBJ databases">
        <title>Whole genome shotgun sequence of Microbispora siamensis NBRC 104113.</title>
        <authorList>
            <person name="Komaki H."/>
            <person name="Tamura T."/>
        </authorList>
    </citation>
    <scope>NUCLEOTIDE SEQUENCE [LARGE SCALE GENOMIC DNA]</scope>
    <source>
        <strain evidence="3 4">NBRC 104113</strain>
    </source>
</reference>
<evidence type="ECO:0000256" key="1">
    <source>
        <dbReference type="SAM" id="Coils"/>
    </source>
</evidence>
<evidence type="ECO:0000313" key="4">
    <source>
        <dbReference type="Proteomes" id="UP000660454"/>
    </source>
</evidence>
<evidence type="ECO:0000313" key="3">
    <source>
        <dbReference type="EMBL" id="GIH63978.1"/>
    </source>
</evidence>
<sequence length="141" mass="15670">MNNFWNRVAQPGYGTQPGYGGTQPGYSQPAQAPYDALMATRRELEQRVQEQEAQLQQADQFADFMNVVGRKMVEIINNNAIQGGADTGVVAGEFQRAFPQAGPVDFRQTVDTLVREGLIYEMKGAEGFMGQRTTRLYVMPS</sequence>
<dbReference type="Proteomes" id="UP000660454">
    <property type="component" value="Unassembled WGS sequence"/>
</dbReference>
<organism evidence="3 4">
    <name type="scientific">Microbispora siamensis</name>
    <dbReference type="NCBI Taxonomy" id="564413"/>
    <lineage>
        <taxon>Bacteria</taxon>
        <taxon>Bacillati</taxon>
        <taxon>Actinomycetota</taxon>
        <taxon>Actinomycetes</taxon>
        <taxon>Streptosporangiales</taxon>
        <taxon>Streptosporangiaceae</taxon>
        <taxon>Microbispora</taxon>
    </lineage>
</organism>
<keyword evidence="4" id="KW-1185">Reference proteome</keyword>
<keyword evidence="1" id="KW-0175">Coiled coil</keyword>
<name>A0ABQ4GRH9_9ACTN</name>
<proteinExistence type="predicted"/>
<feature type="region of interest" description="Disordered" evidence="2">
    <location>
        <begin position="11"/>
        <end position="30"/>
    </location>
</feature>
<dbReference type="RefSeq" id="WP_204050321.1">
    <property type="nucleotide sequence ID" value="NZ_BOOF01000029.1"/>
</dbReference>
<feature type="coiled-coil region" evidence="1">
    <location>
        <begin position="34"/>
        <end position="61"/>
    </location>
</feature>